<dbReference type="GO" id="GO:0015807">
    <property type="term" value="P:L-amino acid transport"/>
    <property type="evidence" value="ECO:0007669"/>
    <property type="project" value="TreeGrafter"/>
</dbReference>
<dbReference type="InterPro" id="IPR003593">
    <property type="entry name" value="AAA+_ATPase"/>
</dbReference>
<protein>
    <submittedName>
        <fullName evidence="9">ABC transporter</fullName>
    </submittedName>
</protein>
<dbReference type="PANTHER" id="PTHR43820:SF4">
    <property type="entry name" value="HIGH-AFFINITY BRANCHED-CHAIN AMINO ACID TRANSPORT ATP-BINDING PROTEIN LIVF"/>
    <property type="match status" value="1"/>
</dbReference>
<dbReference type="GO" id="GO:0005524">
    <property type="term" value="F:ATP binding"/>
    <property type="evidence" value="ECO:0007669"/>
    <property type="project" value="UniProtKB-KW"/>
</dbReference>
<keyword evidence="4" id="KW-0997">Cell inner membrane</keyword>
<dbReference type="PIRSF" id="PIRSF039137">
    <property type="entry name" value="ABC_branched_ATPase"/>
    <property type="match status" value="1"/>
</dbReference>
<name>A0A158E067_9BURK</name>
<organism evidence="9 10">
    <name type="scientific">Caballeronia calidae</name>
    <dbReference type="NCBI Taxonomy" id="1777139"/>
    <lineage>
        <taxon>Bacteria</taxon>
        <taxon>Pseudomonadati</taxon>
        <taxon>Pseudomonadota</taxon>
        <taxon>Betaproteobacteria</taxon>
        <taxon>Burkholderiales</taxon>
        <taxon>Burkholderiaceae</taxon>
        <taxon>Caballeronia</taxon>
    </lineage>
</organism>
<keyword evidence="10" id="KW-1185">Reference proteome</keyword>
<evidence type="ECO:0000256" key="3">
    <source>
        <dbReference type="ARBA" id="ARBA00022475"/>
    </source>
</evidence>
<reference evidence="9" key="1">
    <citation type="submission" date="2016-01" db="EMBL/GenBank/DDBJ databases">
        <authorList>
            <person name="Peeters C."/>
        </authorList>
    </citation>
    <scope>NUCLEOTIDE SEQUENCE</scope>
    <source>
        <strain evidence="9">LMG 29321</strain>
    </source>
</reference>
<comment type="caution">
    <text evidence="9">The sequence shown here is derived from an EMBL/GenBank/DDBJ whole genome shotgun (WGS) entry which is preliminary data.</text>
</comment>
<dbReference type="PROSITE" id="PS00211">
    <property type="entry name" value="ABC_TRANSPORTER_1"/>
    <property type="match status" value="1"/>
</dbReference>
<evidence type="ECO:0000313" key="9">
    <source>
        <dbReference type="EMBL" id="SAL00269.1"/>
    </source>
</evidence>
<dbReference type="InterPro" id="IPR003439">
    <property type="entry name" value="ABC_transporter-like_ATP-bd"/>
</dbReference>
<evidence type="ECO:0000313" key="10">
    <source>
        <dbReference type="Proteomes" id="UP000071859"/>
    </source>
</evidence>
<comment type="similarity">
    <text evidence="1">Belongs to the ABC transporter superfamily.</text>
</comment>
<dbReference type="InterPro" id="IPR030660">
    <property type="entry name" value="ABC_branched_ATPase_LivF/BraG"/>
</dbReference>
<evidence type="ECO:0000256" key="6">
    <source>
        <dbReference type="ARBA" id="ARBA00022840"/>
    </source>
</evidence>
<feature type="domain" description="ABC transporter" evidence="8">
    <location>
        <begin position="2"/>
        <end position="235"/>
    </location>
</feature>
<evidence type="ECO:0000256" key="7">
    <source>
        <dbReference type="ARBA" id="ARBA00022970"/>
    </source>
</evidence>
<accession>A0A158E067</accession>
<dbReference type="Proteomes" id="UP000071859">
    <property type="component" value="Unassembled WGS sequence"/>
</dbReference>
<proteinExistence type="inferred from homology"/>
<dbReference type="PANTHER" id="PTHR43820">
    <property type="entry name" value="HIGH-AFFINITY BRANCHED-CHAIN AMINO ACID TRANSPORT ATP-BINDING PROTEIN LIVF"/>
    <property type="match status" value="1"/>
</dbReference>
<dbReference type="GO" id="GO:0016887">
    <property type="term" value="F:ATP hydrolysis activity"/>
    <property type="evidence" value="ECO:0007669"/>
    <property type="project" value="InterPro"/>
</dbReference>
<keyword evidence="2" id="KW-0813">Transport</keyword>
<evidence type="ECO:0000256" key="4">
    <source>
        <dbReference type="ARBA" id="ARBA00022519"/>
    </source>
</evidence>
<evidence type="ECO:0000256" key="1">
    <source>
        <dbReference type="ARBA" id="ARBA00005417"/>
    </source>
</evidence>
<dbReference type="GO" id="GO:0015658">
    <property type="term" value="F:branched-chain amino acid transmembrane transporter activity"/>
    <property type="evidence" value="ECO:0007669"/>
    <property type="project" value="InterPro"/>
</dbReference>
<dbReference type="CDD" id="cd03224">
    <property type="entry name" value="ABC_TM1139_LivF_branched"/>
    <property type="match status" value="1"/>
</dbReference>
<dbReference type="PROSITE" id="PS50893">
    <property type="entry name" value="ABC_TRANSPORTER_2"/>
    <property type="match status" value="1"/>
</dbReference>
<dbReference type="AlphaFoldDB" id="A0A158E067"/>
<keyword evidence="3" id="KW-1003">Cell membrane</keyword>
<dbReference type="SUPFAM" id="SSF52540">
    <property type="entry name" value="P-loop containing nucleoside triphosphate hydrolases"/>
    <property type="match status" value="1"/>
</dbReference>
<evidence type="ECO:0000256" key="2">
    <source>
        <dbReference type="ARBA" id="ARBA00022448"/>
    </source>
</evidence>
<evidence type="ECO:0000256" key="5">
    <source>
        <dbReference type="ARBA" id="ARBA00022741"/>
    </source>
</evidence>
<keyword evidence="6" id="KW-0067">ATP-binding</keyword>
<dbReference type="OrthoDB" id="9776369at2"/>
<dbReference type="Gene3D" id="3.40.50.300">
    <property type="entry name" value="P-loop containing nucleotide triphosphate hydrolases"/>
    <property type="match status" value="1"/>
</dbReference>
<gene>
    <name evidence="9" type="ORF">AWB78_05919</name>
</gene>
<keyword evidence="5" id="KW-0547">Nucleotide-binding</keyword>
<sequence>MLKLDSVKVSYGAIHAVKGVSLEVREGEVVTIIGANGAGKSSLLKSIAGLQAVSAGRVTVGGRDCTQLPPHMRVGLGIALSPEGRGVFPDQTVRENLLLGAYSRKQSKAETEAAMEREFERFPRLRERQDQLSGTLSGGEQQMLAISRALMSKPRLLLLDEPSLGLAPLVIRDIFDAIRSLRDEGLTILLVEQMAKQALGVADRAYVLEVGNITLEGSGRELLNDPKVKAAYLGTH</sequence>
<dbReference type="EMBL" id="FCOX02000041">
    <property type="protein sequence ID" value="SAL00269.1"/>
    <property type="molecule type" value="Genomic_DNA"/>
</dbReference>
<dbReference type="InterPro" id="IPR027417">
    <property type="entry name" value="P-loop_NTPase"/>
</dbReference>
<dbReference type="InterPro" id="IPR052156">
    <property type="entry name" value="BCAA_Transport_ATP-bd_LivF"/>
</dbReference>
<keyword evidence="7" id="KW-0029">Amino-acid transport</keyword>
<dbReference type="InterPro" id="IPR017871">
    <property type="entry name" value="ABC_transporter-like_CS"/>
</dbReference>
<dbReference type="Pfam" id="PF00005">
    <property type="entry name" value="ABC_tran"/>
    <property type="match status" value="1"/>
</dbReference>
<dbReference type="SMART" id="SM00382">
    <property type="entry name" value="AAA"/>
    <property type="match status" value="1"/>
</dbReference>
<keyword evidence="4" id="KW-0472">Membrane</keyword>
<dbReference type="RefSeq" id="WP_062609779.1">
    <property type="nucleotide sequence ID" value="NZ_FCOX02000041.1"/>
</dbReference>
<evidence type="ECO:0000259" key="8">
    <source>
        <dbReference type="PROSITE" id="PS50893"/>
    </source>
</evidence>